<gene>
    <name evidence="8" type="ORF">F1649_01085</name>
</gene>
<comment type="caution">
    <text evidence="8">The sequence shown here is derived from an EMBL/GenBank/DDBJ whole genome shotgun (WGS) entry which is preliminary data.</text>
</comment>
<evidence type="ECO:0000256" key="3">
    <source>
        <dbReference type="ARBA" id="ARBA00022729"/>
    </source>
</evidence>
<dbReference type="Proteomes" id="UP000322918">
    <property type="component" value="Unassembled WGS sequence"/>
</dbReference>
<dbReference type="Gene3D" id="1.25.40.390">
    <property type="match status" value="2"/>
</dbReference>
<dbReference type="PROSITE" id="PS00018">
    <property type="entry name" value="EF_HAND_1"/>
    <property type="match status" value="1"/>
</dbReference>
<accession>A0A5M9HP95</accession>
<comment type="similarity">
    <text evidence="2">Belongs to the SusD family.</text>
</comment>
<keyword evidence="3" id="KW-0732">Signal</keyword>
<dbReference type="OrthoDB" id="611136at2"/>
<dbReference type="Pfam" id="PF07980">
    <property type="entry name" value="SusD_RagB"/>
    <property type="match status" value="1"/>
</dbReference>
<dbReference type="RefSeq" id="WP_141814010.1">
    <property type="nucleotide sequence ID" value="NZ_VFPL01000001.1"/>
</dbReference>
<evidence type="ECO:0000259" key="7">
    <source>
        <dbReference type="Pfam" id="PF14322"/>
    </source>
</evidence>
<name>A0A5M9HP95_9SPHI</name>
<dbReference type="InterPro" id="IPR033985">
    <property type="entry name" value="SusD-like_N"/>
</dbReference>
<comment type="subcellular location">
    <subcellularLocation>
        <location evidence="1">Cell outer membrane</location>
    </subcellularLocation>
</comment>
<organism evidence="8 9">
    <name type="scientific">Arcticibacter tournemirensis</name>
    <dbReference type="NCBI Taxonomy" id="699437"/>
    <lineage>
        <taxon>Bacteria</taxon>
        <taxon>Pseudomonadati</taxon>
        <taxon>Bacteroidota</taxon>
        <taxon>Sphingobacteriia</taxon>
        <taxon>Sphingobacteriales</taxon>
        <taxon>Sphingobacteriaceae</taxon>
        <taxon>Arcticibacter</taxon>
    </lineage>
</organism>
<evidence type="ECO:0000256" key="5">
    <source>
        <dbReference type="ARBA" id="ARBA00023237"/>
    </source>
</evidence>
<evidence type="ECO:0000256" key="2">
    <source>
        <dbReference type="ARBA" id="ARBA00006275"/>
    </source>
</evidence>
<evidence type="ECO:0000256" key="1">
    <source>
        <dbReference type="ARBA" id="ARBA00004442"/>
    </source>
</evidence>
<feature type="domain" description="RagB/SusD" evidence="6">
    <location>
        <begin position="397"/>
        <end position="528"/>
    </location>
</feature>
<evidence type="ECO:0000313" key="9">
    <source>
        <dbReference type="Proteomes" id="UP000322918"/>
    </source>
</evidence>
<dbReference type="InterPro" id="IPR011990">
    <property type="entry name" value="TPR-like_helical_dom_sf"/>
</dbReference>
<dbReference type="GO" id="GO:0009279">
    <property type="term" value="C:cell outer membrane"/>
    <property type="evidence" value="ECO:0007669"/>
    <property type="project" value="UniProtKB-SubCell"/>
</dbReference>
<feature type="domain" description="SusD-like N-terminal" evidence="7">
    <location>
        <begin position="258"/>
        <end position="383"/>
    </location>
</feature>
<dbReference type="Pfam" id="PF14322">
    <property type="entry name" value="SusD-like_3"/>
    <property type="match status" value="1"/>
</dbReference>
<dbReference type="SUPFAM" id="SSF48452">
    <property type="entry name" value="TPR-like"/>
    <property type="match status" value="1"/>
</dbReference>
<keyword evidence="5" id="KW-0998">Cell outer membrane</keyword>
<dbReference type="AlphaFoldDB" id="A0A5M9HP95"/>
<evidence type="ECO:0000259" key="6">
    <source>
        <dbReference type="Pfam" id="PF07980"/>
    </source>
</evidence>
<evidence type="ECO:0000256" key="4">
    <source>
        <dbReference type="ARBA" id="ARBA00023136"/>
    </source>
</evidence>
<dbReference type="InterPro" id="IPR018247">
    <property type="entry name" value="EF_Hand_1_Ca_BS"/>
</dbReference>
<proteinExistence type="inferred from homology"/>
<sequence>MSYHAFSKNIKVKASLKVLLLIFFSCHLGSCKKDASNEESLTIEVYDATQWSADFPDGRPAESATVSLYLSKQDYKDKRAFKSQKTDINGSVVINAAPGSYFIVAEKERAGKILSNVVATGTSASGLPQGFALEGLFQSEQEINNSPGQAYAKPGNFKRKDINGDGIVNEADLAELPYASISVGMNGTPATKIIIGAIDNSGSAPIVKNATDLKFALNAAYLSIYDVQKQFNATDAVLSDDADGTGSLTGYRHFDDFSFDASEGSILTLWNTAFSAVTRINTVIYYASYIDLPSAEKELFTAEAKGLRGYVYLMLGSYFGNVPVITSTNLSATISPVTQFQATVFQQVNNDLEEAHRILPLSWPESDRYRLSKAAAAGLLAKLAITKKDYNGAYQYTTEVINSNKYLFSSNANAVFESLSDKEILWNVNQANQETYFYETFGRGRFHSILRLTEIYLIMAEAQLATRQYAEASSTLSILAGRRNIAFTPFANAEEGYTQLQSIWKQEMFREGNRFTSLIRWNKAAEVLGNKGFKAHHILLPIPERAQQLNSHLQQNPGY</sequence>
<dbReference type="InterPro" id="IPR012944">
    <property type="entry name" value="SusD_RagB_dom"/>
</dbReference>
<keyword evidence="9" id="KW-1185">Reference proteome</keyword>
<dbReference type="EMBL" id="VWNE01000001">
    <property type="protein sequence ID" value="KAA8486837.1"/>
    <property type="molecule type" value="Genomic_DNA"/>
</dbReference>
<keyword evidence="4" id="KW-0472">Membrane</keyword>
<reference evidence="8 9" key="1">
    <citation type="submission" date="2019-09" db="EMBL/GenBank/DDBJ databases">
        <title>Pararcticibacter amylolyticus gen. nov., sp. nov., isolated from a rottenly hemp rope, and reclassification of Pedobacter tournemirensis as Pararcticibacter tournemirensis comb. nov.</title>
        <authorList>
            <person name="Cai Y."/>
        </authorList>
    </citation>
    <scope>NUCLEOTIDE SEQUENCE [LARGE SCALE GENOMIC DNA]</scope>
    <source>
        <strain evidence="8 9">TF5-37.2-LB10</strain>
    </source>
</reference>
<protein>
    <submittedName>
        <fullName evidence="8">RagB/SusD family nutrient uptake outer membrane protein</fullName>
    </submittedName>
</protein>
<evidence type="ECO:0000313" key="8">
    <source>
        <dbReference type="EMBL" id="KAA8486837.1"/>
    </source>
</evidence>